<dbReference type="InterPro" id="IPR000189">
    <property type="entry name" value="Transglyc_AS"/>
</dbReference>
<dbReference type="Pfam" id="PF01464">
    <property type="entry name" value="SLT"/>
    <property type="match status" value="1"/>
</dbReference>
<dbReference type="InterPro" id="IPR008258">
    <property type="entry name" value="Transglycosylase_SLT_dom_1"/>
</dbReference>
<keyword evidence="4" id="KW-1185">Reference proteome</keyword>
<dbReference type="PROSITE" id="PS00922">
    <property type="entry name" value="TRANSGLYCOSYLASE"/>
    <property type="match status" value="1"/>
</dbReference>
<accession>Q9K900</accession>
<dbReference type="eggNOG" id="COG0741">
    <property type="taxonomic scope" value="Bacteria"/>
</dbReference>
<name>Q9K900_HALH5</name>
<comment type="similarity">
    <text evidence="1">Belongs to the transglycosylase Slt family.</text>
</comment>
<evidence type="ECO:0000259" key="2">
    <source>
        <dbReference type="Pfam" id="PF01464"/>
    </source>
</evidence>
<dbReference type="RefSeq" id="WP_010898999.1">
    <property type="nucleotide sequence ID" value="NC_002570.2"/>
</dbReference>
<dbReference type="SUPFAM" id="SSF53955">
    <property type="entry name" value="Lysozyme-like"/>
    <property type="match status" value="1"/>
</dbReference>
<evidence type="ECO:0000313" key="4">
    <source>
        <dbReference type="Proteomes" id="UP000001258"/>
    </source>
</evidence>
<evidence type="ECO:0000256" key="1">
    <source>
        <dbReference type="ARBA" id="ARBA00007734"/>
    </source>
</evidence>
<protein>
    <submittedName>
        <fullName evidence="3">Lytic transglycosylase</fullName>
    </submittedName>
</protein>
<gene>
    <name evidence="3" type="ordered locus">BH2852</name>
</gene>
<dbReference type="PANTHER" id="PTHR37423">
    <property type="entry name" value="SOLUBLE LYTIC MUREIN TRANSGLYCOSYLASE-RELATED"/>
    <property type="match status" value="1"/>
</dbReference>
<dbReference type="KEGG" id="bha:BH2852"/>
<dbReference type="OrthoDB" id="9815002at2"/>
<dbReference type="InterPro" id="IPR023346">
    <property type="entry name" value="Lysozyme-like_dom_sf"/>
</dbReference>
<dbReference type="CDD" id="cd00254">
    <property type="entry name" value="LT-like"/>
    <property type="match status" value="1"/>
</dbReference>
<dbReference type="Proteomes" id="UP000001258">
    <property type="component" value="Chromosome"/>
</dbReference>
<feature type="domain" description="Transglycosylase SLT" evidence="2">
    <location>
        <begin position="113"/>
        <end position="221"/>
    </location>
</feature>
<evidence type="ECO:0000313" key="3">
    <source>
        <dbReference type="EMBL" id="BAB06571.1"/>
    </source>
</evidence>
<dbReference type="EMBL" id="BA000004">
    <property type="protein sequence ID" value="BAB06571.1"/>
    <property type="molecule type" value="Genomic_DNA"/>
</dbReference>
<dbReference type="HOGENOM" id="CLU_065765_4_1_9"/>
<dbReference type="Gene3D" id="1.10.530.10">
    <property type="match status" value="1"/>
</dbReference>
<proteinExistence type="inferred from homology"/>
<dbReference type="GO" id="GO:0016020">
    <property type="term" value="C:membrane"/>
    <property type="evidence" value="ECO:0007669"/>
    <property type="project" value="InterPro"/>
</dbReference>
<dbReference type="PIR" id="D84006">
    <property type="entry name" value="D84006"/>
</dbReference>
<sequence>MTSMNPSILGLQSFQSTPQPFTTATNQSTYFQSVFSAFLTEQLLLGEQMSQSSTNDKSDLFLDEATRRKVLGQQAQVIASYEPVQMNIQQSQPAMSSNELSAQFDQGERFRPLINAAAKKYGVDPNLIYAVIKHESNFNPLAKSRAGASGLMQLMPATARQLNVNNMFDPQQNIDGGTRYLKQMLDRYDGNIQLALAAYNAGPGNVDKYGGIPPFKETQHYVPRVYGTYLNA</sequence>
<organism evidence="3 4">
    <name type="scientific">Halalkalibacterium halodurans (strain ATCC BAA-125 / DSM 18197 / FERM 7344 / JCM 9153 / C-125)</name>
    <name type="common">Bacillus halodurans</name>
    <dbReference type="NCBI Taxonomy" id="272558"/>
    <lineage>
        <taxon>Bacteria</taxon>
        <taxon>Bacillati</taxon>
        <taxon>Bacillota</taxon>
        <taxon>Bacilli</taxon>
        <taxon>Bacillales</taxon>
        <taxon>Bacillaceae</taxon>
        <taxon>Halalkalibacterium (ex Joshi et al. 2022)</taxon>
    </lineage>
</organism>
<dbReference type="AlphaFoldDB" id="Q9K900"/>
<dbReference type="CAZy" id="GH23">
    <property type="family name" value="Glycoside Hydrolase Family 23"/>
</dbReference>
<dbReference type="GO" id="GO:0008933">
    <property type="term" value="F:peptidoglycan lytic transglycosylase activity"/>
    <property type="evidence" value="ECO:0007669"/>
    <property type="project" value="InterPro"/>
</dbReference>
<dbReference type="GeneID" id="87599730"/>
<dbReference type="PANTHER" id="PTHR37423:SF2">
    <property type="entry name" value="MEMBRANE-BOUND LYTIC MUREIN TRANSGLYCOSYLASE C"/>
    <property type="match status" value="1"/>
</dbReference>
<dbReference type="GO" id="GO:0000270">
    <property type="term" value="P:peptidoglycan metabolic process"/>
    <property type="evidence" value="ECO:0007669"/>
    <property type="project" value="InterPro"/>
</dbReference>
<reference evidence="3 4" key="1">
    <citation type="journal article" date="2000" name="Nucleic Acids Res.">
        <title>Complete genome sequence of the alkaliphilic bacterium Bacillus halodurans and genomic sequence comparison with Bacillus subtilis.</title>
        <authorList>
            <person name="Takami H."/>
            <person name="Nakasone K."/>
            <person name="Takaki Y."/>
            <person name="Maeno G."/>
            <person name="Sasaki R."/>
            <person name="Masui N."/>
            <person name="Fuji F."/>
            <person name="Hirama C."/>
            <person name="Nakamura Y."/>
            <person name="Ogasawara N."/>
            <person name="Kuhara S."/>
            <person name="Horikoshi K."/>
        </authorList>
    </citation>
    <scope>NUCLEOTIDE SEQUENCE [LARGE SCALE GENOMIC DNA]</scope>
    <source>
        <strain evidence="4">ATCC BAA-125 / DSM 18197 / FERM 7344 / JCM 9153 / C-125</strain>
    </source>
</reference>
<dbReference type="STRING" id="272558.gene:10728762"/>